<dbReference type="AlphaFoldDB" id="A0A8H6YAD9"/>
<proteinExistence type="predicted"/>
<dbReference type="Proteomes" id="UP000623467">
    <property type="component" value="Unassembled WGS sequence"/>
</dbReference>
<organism evidence="2 3">
    <name type="scientific">Mycena sanguinolenta</name>
    <dbReference type="NCBI Taxonomy" id="230812"/>
    <lineage>
        <taxon>Eukaryota</taxon>
        <taxon>Fungi</taxon>
        <taxon>Dikarya</taxon>
        <taxon>Basidiomycota</taxon>
        <taxon>Agaricomycotina</taxon>
        <taxon>Agaricomycetes</taxon>
        <taxon>Agaricomycetidae</taxon>
        <taxon>Agaricales</taxon>
        <taxon>Marasmiineae</taxon>
        <taxon>Mycenaceae</taxon>
        <taxon>Mycena</taxon>
    </lineage>
</organism>
<name>A0A8H6YAD9_9AGAR</name>
<feature type="region of interest" description="Disordered" evidence="1">
    <location>
        <begin position="83"/>
        <end position="108"/>
    </location>
</feature>
<comment type="caution">
    <text evidence="2">The sequence shown here is derived from an EMBL/GenBank/DDBJ whole genome shotgun (WGS) entry which is preliminary data.</text>
</comment>
<protein>
    <submittedName>
        <fullName evidence="2">Uncharacterized protein</fullName>
    </submittedName>
</protein>
<gene>
    <name evidence="2" type="ORF">MSAN_01330300</name>
</gene>
<dbReference type="EMBL" id="JACAZH010000010">
    <property type="protein sequence ID" value="KAF7357345.1"/>
    <property type="molecule type" value="Genomic_DNA"/>
</dbReference>
<evidence type="ECO:0000256" key="1">
    <source>
        <dbReference type="SAM" id="MobiDB-lite"/>
    </source>
</evidence>
<reference evidence="2" key="1">
    <citation type="submission" date="2020-05" db="EMBL/GenBank/DDBJ databases">
        <title>Mycena genomes resolve the evolution of fungal bioluminescence.</title>
        <authorList>
            <person name="Tsai I.J."/>
        </authorList>
    </citation>
    <scope>NUCLEOTIDE SEQUENCE</scope>
    <source>
        <strain evidence="2">160909Yilan</strain>
    </source>
</reference>
<sequence length="145" mass="16067">MHTSSAPHIASPCTPHRRAPYTYIQHASILVLLPFASPRPTASVNLRLDPSLHGSTNDPDSRQRRTRLHQAYGLGFDYASTARRATDSTEGGRTDGHRSSGRGSEEVKLRCHDPAPLNTIEVLWHITSWMGVRLVGSECKGRHSY</sequence>
<accession>A0A8H6YAD9</accession>
<feature type="compositionally biased region" description="Basic and acidic residues" evidence="1">
    <location>
        <begin position="84"/>
        <end position="108"/>
    </location>
</feature>
<feature type="region of interest" description="Disordered" evidence="1">
    <location>
        <begin position="46"/>
        <end position="65"/>
    </location>
</feature>
<evidence type="ECO:0000313" key="2">
    <source>
        <dbReference type="EMBL" id="KAF7357345.1"/>
    </source>
</evidence>
<keyword evidence="3" id="KW-1185">Reference proteome</keyword>
<evidence type="ECO:0000313" key="3">
    <source>
        <dbReference type="Proteomes" id="UP000623467"/>
    </source>
</evidence>